<gene>
    <name evidence="1" type="ORF">F2Q68_00002442</name>
</gene>
<sequence>MRRCSLVCGFTASASDVGCYFFHQNWRGGFSGIPQLYLIFWNWFGLEAMKHCGYLGSLGWFPVPGPCSVTCPLC</sequence>
<evidence type="ECO:0000313" key="1">
    <source>
        <dbReference type="EMBL" id="KAF2578264.1"/>
    </source>
</evidence>
<reference evidence="1" key="1">
    <citation type="submission" date="2019-12" db="EMBL/GenBank/DDBJ databases">
        <title>Genome sequencing and annotation of Brassica cretica.</title>
        <authorList>
            <person name="Studholme D.J."/>
            <person name="Sarris P.F."/>
        </authorList>
    </citation>
    <scope>NUCLEOTIDE SEQUENCE</scope>
    <source>
        <strain evidence="1">PFS-001/15</strain>
        <tissue evidence="1">Leaf</tissue>
    </source>
</reference>
<evidence type="ECO:0000313" key="2">
    <source>
        <dbReference type="Proteomes" id="UP000712281"/>
    </source>
</evidence>
<dbReference type="Proteomes" id="UP000712281">
    <property type="component" value="Unassembled WGS sequence"/>
</dbReference>
<organism evidence="1 2">
    <name type="scientific">Brassica cretica</name>
    <name type="common">Mustard</name>
    <dbReference type="NCBI Taxonomy" id="69181"/>
    <lineage>
        <taxon>Eukaryota</taxon>
        <taxon>Viridiplantae</taxon>
        <taxon>Streptophyta</taxon>
        <taxon>Embryophyta</taxon>
        <taxon>Tracheophyta</taxon>
        <taxon>Spermatophyta</taxon>
        <taxon>Magnoliopsida</taxon>
        <taxon>eudicotyledons</taxon>
        <taxon>Gunneridae</taxon>
        <taxon>Pentapetalae</taxon>
        <taxon>rosids</taxon>
        <taxon>malvids</taxon>
        <taxon>Brassicales</taxon>
        <taxon>Brassicaceae</taxon>
        <taxon>Brassiceae</taxon>
        <taxon>Brassica</taxon>
    </lineage>
</organism>
<dbReference type="EMBL" id="QGKW02001660">
    <property type="protein sequence ID" value="KAF2578264.1"/>
    <property type="molecule type" value="Genomic_DNA"/>
</dbReference>
<comment type="caution">
    <text evidence="1">The sequence shown here is derived from an EMBL/GenBank/DDBJ whole genome shotgun (WGS) entry which is preliminary data.</text>
</comment>
<accession>A0A3N6U7C1</accession>
<dbReference type="AlphaFoldDB" id="A0A3N6U7C1"/>
<name>A0A3N6U7C1_BRACR</name>
<protein>
    <submittedName>
        <fullName evidence="1">Uncharacterized protein</fullName>
    </submittedName>
</protein>
<proteinExistence type="predicted"/>